<keyword evidence="9 10" id="KW-0472">Membrane</keyword>
<protein>
    <recommendedName>
        <fullName evidence="10 11">Multifunctional fusion protein</fullName>
    </recommendedName>
    <domain>
        <recommendedName>
            <fullName evidence="10">Protein translocase subunit SecD</fullName>
        </recommendedName>
    </domain>
    <domain>
        <recommendedName>
            <fullName evidence="11">Protein-export membrane protein SecF</fullName>
        </recommendedName>
    </domain>
</protein>
<evidence type="ECO:0000256" key="5">
    <source>
        <dbReference type="ARBA" id="ARBA00022692"/>
    </source>
</evidence>
<evidence type="ECO:0000313" key="16">
    <source>
        <dbReference type="Proteomes" id="UP000235460"/>
    </source>
</evidence>
<dbReference type="Pfam" id="PF21760">
    <property type="entry name" value="SecD_1st"/>
    <property type="match status" value="1"/>
</dbReference>
<dbReference type="InterPro" id="IPR022813">
    <property type="entry name" value="SecD/SecF_arch_bac"/>
</dbReference>
<dbReference type="FunFam" id="3.30.1360.200:FF:000002">
    <property type="entry name" value="Preprotein translocase subunit SecD"/>
    <property type="match status" value="1"/>
</dbReference>
<feature type="transmembrane region" description="Helical" evidence="10">
    <location>
        <begin position="825"/>
        <end position="847"/>
    </location>
</feature>
<feature type="domain" description="Protein export membrane protein SecD/SecF C-terminal" evidence="12">
    <location>
        <begin position="678"/>
        <end position="851"/>
    </location>
</feature>
<dbReference type="InterPro" id="IPR048631">
    <property type="entry name" value="SecD_1st"/>
</dbReference>
<evidence type="ECO:0000256" key="11">
    <source>
        <dbReference type="HAMAP-Rule" id="MF_01464"/>
    </source>
</evidence>
<feature type="transmembrane region" description="Helical" evidence="10">
    <location>
        <begin position="422"/>
        <end position="442"/>
    </location>
</feature>
<dbReference type="GO" id="GO:0065002">
    <property type="term" value="P:intracellular protein transmembrane transport"/>
    <property type="evidence" value="ECO:0007669"/>
    <property type="project" value="UniProtKB-UniRule"/>
</dbReference>
<feature type="transmembrane region" description="Helical" evidence="10">
    <location>
        <begin position="519"/>
        <end position="543"/>
    </location>
</feature>
<evidence type="ECO:0000259" key="12">
    <source>
        <dbReference type="Pfam" id="PF02355"/>
    </source>
</evidence>
<dbReference type="SUPFAM" id="SSF82866">
    <property type="entry name" value="Multidrug efflux transporter AcrB transmembrane domain"/>
    <property type="match status" value="2"/>
</dbReference>
<evidence type="ECO:0000256" key="1">
    <source>
        <dbReference type="ARBA" id="ARBA00004651"/>
    </source>
</evidence>
<gene>
    <name evidence="11" type="primary">secF</name>
    <name evidence="10" type="synonym">secD</name>
    <name evidence="15" type="ORF">C0190_00380</name>
</gene>
<dbReference type="InterPro" id="IPR022646">
    <property type="entry name" value="SecD/SecF_CS"/>
</dbReference>
<dbReference type="Gene3D" id="3.30.70.3400">
    <property type="match status" value="1"/>
</dbReference>
<dbReference type="PANTHER" id="PTHR30081">
    <property type="entry name" value="PROTEIN-EXPORT MEMBRANE PROTEIN SEC"/>
    <property type="match status" value="1"/>
</dbReference>
<evidence type="ECO:0000256" key="3">
    <source>
        <dbReference type="ARBA" id="ARBA00022475"/>
    </source>
</evidence>
<sequence>MSLKLKFKIGLLIFLILFSLFLILPTFIKDLPPWFKKYVYRGELKLGLDLKGGVHLVLQPDLEKALENQFDNYLQDIKTQLVRASINFESLPDKKKATFKFYKEEDLKVFKDDIMKGFKELQILKEGKEGNTYIVEVSLSQEKVSYIKEHILDQVLEVIRNRIDQFGVAEPIITKQGTDKIVIQLPGLKDPQRAINVVGQTAQLEFKLVDEETMQKLDLNALVNSLAREKNLSFDAPLEEWRKLIRPYIPIDSEFYFWIEKDRITGKIIKKPIILKKEAILTGTYLKNAQVRIDPQFNEPYVWLQFDSRGAKIFEQITGENVGKRLAIVLDEVVRSAPVIREKISGGNAQITGGFTMEEASDLALVLRAGALPAPVKILQNITIGPSLGKDSIQKGIVAGLIGALIVIIFTSIYYRISGVIAVLALILNVYFLLAILSAFQATLTLPGIAGIILSVGMGVDSNVLIFERIREELKLGRSTYSSIFQGYSRAFWTIFDAHITVLITSLILFTFGTGPIKGFAVTLSVSIIVNLFTAIFATKIFYEYLYEKGREFKIKFFEIIRNPKFDYMKYKKIFAVISLILCIIGILAFIQAFRGKANLGIDFTGGTLLYLKSEIPPSLDKIRKALSQEGLKDFVIQDVKGENMILLKLKSSKESLTEEVNKILTALENRCPEYKLSLLAKEEIGATISKELKKKATFAILGAVIGIIFYLTFRFNFNFGLAAGVATFHDVLITLAIFYLLGKEINLLFITALLTLAGYSLTDTVVIFDRIRENVLSKKFKNFDELINMSINEVLARTIITTITTLFGSLSLLLFGGIVIRDFAFALTIGFIVGTYSSIFIASPILKILHRGKIPGLTPKDHLF</sequence>
<dbReference type="HAMAP" id="MF_01463_B">
    <property type="entry name" value="SecD_B"/>
    <property type="match status" value="1"/>
</dbReference>
<feature type="domain" description="Protein translocase subunit SecDF P1" evidence="13">
    <location>
        <begin position="152"/>
        <end position="211"/>
    </location>
</feature>
<dbReference type="GO" id="GO:0015450">
    <property type="term" value="F:protein-transporting ATPase activity"/>
    <property type="evidence" value="ECO:0007669"/>
    <property type="project" value="InterPro"/>
</dbReference>
<feature type="transmembrane region" description="Helical" evidence="10">
    <location>
        <begin position="448"/>
        <end position="470"/>
    </location>
</feature>
<evidence type="ECO:0000313" key="15">
    <source>
        <dbReference type="EMBL" id="PMP69176.1"/>
    </source>
</evidence>
<comment type="similarity">
    <text evidence="11">Belongs to the SecD/SecF family. SecF subfamily.</text>
</comment>
<keyword evidence="7 10" id="KW-1133">Transmembrane helix</keyword>
<proteinExistence type="inferred from homology"/>
<evidence type="ECO:0000256" key="7">
    <source>
        <dbReference type="ARBA" id="ARBA00022989"/>
    </source>
</evidence>
<feature type="domain" description="SecDF P1 head subdomain" evidence="14">
    <location>
        <begin position="270"/>
        <end position="374"/>
    </location>
</feature>
<comment type="subunit">
    <text evidence="10">Forms a complex with SecF. Part of the essential Sec protein translocation apparatus which comprises SecA, SecYEG and auxiliary proteins SecDF. Other proteins may also be involved.</text>
</comment>
<dbReference type="PRINTS" id="PR01755">
    <property type="entry name" value="SECFTRNLCASE"/>
</dbReference>
<dbReference type="EMBL" id="PNIK01000004">
    <property type="protein sequence ID" value="PMP69176.1"/>
    <property type="molecule type" value="Genomic_DNA"/>
</dbReference>
<accession>A0A2N7PQG6</accession>
<dbReference type="InterPro" id="IPR054384">
    <property type="entry name" value="SecDF_P1_head"/>
</dbReference>
<evidence type="ECO:0000256" key="6">
    <source>
        <dbReference type="ARBA" id="ARBA00022927"/>
    </source>
</evidence>
<dbReference type="InterPro" id="IPR048634">
    <property type="entry name" value="SecD_SecF_C"/>
</dbReference>
<feature type="transmembrane region" description="Helical" evidence="10">
    <location>
        <begin position="795"/>
        <end position="819"/>
    </location>
</feature>
<feature type="transmembrane region" description="Helical" evidence="10">
    <location>
        <begin position="697"/>
        <end position="714"/>
    </location>
</feature>
<evidence type="ECO:0000256" key="2">
    <source>
        <dbReference type="ARBA" id="ARBA00022448"/>
    </source>
</evidence>
<evidence type="ECO:0000259" key="14">
    <source>
        <dbReference type="Pfam" id="PF22599"/>
    </source>
</evidence>
<dbReference type="InterPro" id="IPR055344">
    <property type="entry name" value="SecD_SecF_C_bact"/>
</dbReference>
<dbReference type="GO" id="GO:0006605">
    <property type="term" value="P:protein targeting"/>
    <property type="evidence" value="ECO:0007669"/>
    <property type="project" value="UniProtKB-UniRule"/>
</dbReference>
<feature type="transmembrane region" description="Helical" evidence="10">
    <location>
        <begin position="748"/>
        <end position="769"/>
    </location>
</feature>
<feature type="transmembrane region" description="Helical" evidence="10">
    <location>
        <begin position="491"/>
        <end position="513"/>
    </location>
</feature>
<dbReference type="FunFam" id="1.20.1640.10:FF:000004">
    <property type="entry name" value="Protein translocase subunit SecD"/>
    <property type="match status" value="1"/>
</dbReference>
<keyword evidence="2 10" id="KW-0813">Transport</keyword>
<dbReference type="NCBIfam" id="NF009583">
    <property type="entry name" value="PRK13024.1-3"/>
    <property type="match status" value="1"/>
</dbReference>
<comment type="function">
    <text evidence="10">Part of the Sec protein translocase complex. Interacts with the SecYEG preprotein conducting channel. SecDF uses the proton motive force (PMF) to complete protein translocation after the ATP-dependent function of SecA.</text>
</comment>
<keyword evidence="5 10" id="KW-0812">Transmembrane</keyword>
<comment type="caution">
    <text evidence="15">The sequence shown here is derived from an EMBL/GenBank/DDBJ whole genome shotgun (WGS) entry which is preliminary data.</text>
</comment>
<dbReference type="Pfam" id="PF02355">
    <property type="entry name" value="SecD_SecF_C"/>
    <property type="match status" value="2"/>
</dbReference>
<comment type="caution">
    <text evidence="10">Lacks conserved residue(s) required for the propagation of feature annotation.</text>
</comment>
<dbReference type="Gene3D" id="3.30.1360.200">
    <property type="match status" value="1"/>
</dbReference>
<evidence type="ECO:0000256" key="10">
    <source>
        <dbReference type="HAMAP-Rule" id="MF_01463"/>
    </source>
</evidence>
<reference evidence="15 16" key="1">
    <citation type="submission" date="2018-01" db="EMBL/GenBank/DDBJ databases">
        <title>Metagenomic assembled genomes from two thermal pools in the Uzon Caldera, Kamchatka, Russia.</title>
        <authorList>
            <person name="Wilkins L."/>
            <person name="Ettinger C."/>
        </authorList>
    </citation>
    <scope>NUCLEOTIDE SEQUENCE [LARGE SCALE GENOMIC DNA]</scope>
    <source>
        <strain evidence="15">ZAV-08</strain>
    </source>
</reference>
<feature type="transmembrane region" description="Helical" evidence="10">
    <location>
        <begin position="574"/>
        <end position="594"/>
    </location>
</feature>
<dbReference type="InterPro" id="IPR005791">
    <property type="entry name" value="SecD"/>
</dbReference>
<evidence type="ECO:0000256" key="8">
    <source>
        <dbReference type="ARBA" id="ARBA00023010"/>
    </source>
</evidence>
<organism evidence="15 16">
    <name type="scientific">Thermodesulfobacterium geofontis</name>
    <dbReference type="NCBI Taxonomy" id="1295609"/>
    <lineage>
        <taxon>Bacteria</taxon>
        <taxon>Pseudomonadati</taxon>
        <taxon>Thermodesulfobacteriota</taxon>
        <taxon>Thermodesulfobacteria</taxon>
        <taxon>Thermodesulfobacteriales</taxon>
        <taxon>Thermodesulfobacteriaceae</taxon>
        <taxon>Thermodesulfobacterium</taxon>
    </lineage>
</organism>
<keyword evidence="6 10" id="KW-0653">Protein transport</keyword>
<comment type="subunit">
    <text evidence="11">Forms a complex with SecD. Part of the essential Sec protein translocation apparatus which comprises SecA, SecYEG and auxiliary proteins SecDF. Other proteins may also be involved.</text>
</comment>
<dbReference type="GO" id="GO:0043952">
    <property type="term" value="P:protein transport by the Sec complex"/>
    <property type="evidence" value="ECO:0007669"/>
    <property type="project" value="UniProtKB-UniRule"/>
</dbReference>
<dbReference type="PANTHER" id="PTHR30081:SF1">
    <property type="entry name" value="PROTEIN TRANSLOCASE SUBUNIT SECD"/>
    <property type="match status" value="1"/>
</dbReference>
<dbReference type="Gene3D" id="1.20.1640.10">
    <property type="entry name" value="Multidrug efflux transporter AcrB transmembrane domain"/>
    <property type="match status" value="2"/>
</dbReference>
<dbReference type="AlphaFoldDB" id="A0A2N7PQG6"/>
<dbReference type="Proteomes" id="UP000235460">
    <property type="component" value="Unassembled WGS sequence"/>
</dbReference>
<dbReference type="NCBIfam" id="TIGR00916">
    <property type="entry name" value="2A0604s01"/>
    <property type="match status" value="2"/>
</dbReference>
<feature type="domain" description="Protein export membrane protein SecD/SecF C-terminal" evidence="12">
    <location>
        <begin position="377"/>
        <end position="544"/>
    </location>
</feature>
<dbReference type="GO" id="GO:0005886">
    <property type="term" value="C:plasma membrane"/>
    <property type="evidence" value="ECO:0007669"/>
    <property type="project" value="UniProtKB-SubCell"/>
</dbReference>
<evidence type="ECO:0000256" key="9">
    <source>
        <dbReference type="ARBA" id="ARBA00023136"/>
    </source>
</evidence>
<evidence type="ECO:0000256" key="4">
    <source>
        <dbReference type="ARBA" id="ARBA00022519"/>
    </source>
</evidence>
<name>A0A2N7PQG6_9BACT</name>
<evidence type="ECO:0000259" key="13">
    <source>
        <dbReference type="Pfam" id="PF21760"/>
    </source>
</evidence>
<dbReference type="InterPro" id="IPR005665">
    <property type="entry name" value="SecF_bac"/>
</dbReference>
<comment type="similarity">
    <text evidence="10">Belongs to the SecD/SecF family. SecD subfamily.</text>
</comment>
<dbReference type="HAMAP" id="MF_01464_B">
    <property type="entry name" value="SecF_B"/>
    <property type="match status" value="1"/>
</dbReference>
<dbReference type="Pfam" id="PF07549">
    <property type="entry name" value="Sec_GG"/>
    <property type="match status" value="2"/>
</dbReference>
<comment type="subcellular location">
    <subcellularLocation>
        <location evidence="1 10">Cell membrane</location>
        <topology evidence="1 10">Multi-pass membrane protein</topology>
    </subcellularLocation>
</comment>
<dbReference type="Pfam" id="PF22599">
    <property type="entry name" value="SecDF_P1_head"/>
    <property type="match status" value="1"/>
</dbReference>
<keyword evidence="4" id="KW-0997">Cell inner membrane</keyword>
<keyword evidence="3 10" id="KW-1003">Cell membrane</keyword>
<keyword evidence="8 10" id="KW-0811">Translocation</keyword>
<dbReference type="InterPro" id="IPR022645">
    <property type="entry name" value="SecD/SecF_bac"/>
</dbReference>
<feature type="transmembrane region" description="Helical" evidence="10">
    <location>
        <begin position="721"/>
        <end position="742"/>
    </location>
</feature>
<dbReference type="Gene3D" id="3.30.70.3220">
    <property type="match status" value="1"/>
</dbReference>
<dbReference type="NCBIfam" id="TIGR00966">
    <property type="entry name" value="transloc_SecF"/>
    <property type="match status" value="1"/>
</dbReference>
<feature type="transmembrane region" description="Helical" evidence="10">
    <location>
        <begin position="396"/>
        <end position="415"/>
    </location>
</feature>
<dbReference type="NCBIfam" id="TIGR01129">
    <property type="entry name" value="secD"/>
    <property type="match status" value="1"/>
</dbReference>